<feature type="compositionally biased region" description="Pro residues" evidence="1">
    <location>
        <begin position="75"/>
        <end position="94"/>
    </location>
</feature>
<gene>
    <name evidence="2" type="ORF">Baya_6705</name>
</gene>
<evidence type="ECO:0000256" key="1">
    <source>
        <dbReference type="SAM" id="MobiDB-lite"/>
    </source>
</evidence>
<organism evidence="2 3">
    <name type="scientific">Bagarius yarrelli</name>
    <name type="common">Goonch</name>
    <name type="synonym">Bagrus yarrelli</name>
    <dbReference type="NCBI Taxonomy" id="175774"/>
    <lineage>
        <taxon>Eukaryota</taxon>
        <taxon>Metazoa</taxon>
        <taxon>Chordata</taxon>
        <taxon>Craniata</taxon>
        <taxon>Vertebrata</taxon>
        <taxon>Euteleostomi</taxon>
        <taxon>Actinopterygii</taxon>
        <taxon>Neopterygii</taxon>
        <taxon>Teleostei</taxon>
        <taxon>Ostariophysi</taxon>
        <taxon>Siluriformes</taxon>
        <taxon>Sisoridae</taxon>
        <taxon>Sisorinae</taxon>
        <taxon>Bagarius</taxon>
    </lineage>
</organism>
<reference evidence="2 3" key="1">
    <citation type="journal article" date="2019" name="Genome Biol. Evol.">
        <title>Whole-Genome Sequencing of the Giant Devil Catfish, Bagarius yarrelli.</title>
        <authorList>
            <person name="Jiang W."/>
            <person name="Lv Y."/>
            <person name="Cheng L."/>
            <person name="Yang K."/>
            <person name="Chao B."/>
            <person name="Wang X."/>
            <person name="Li Y."/>
            <person name="Pan X."/>
            <person name="You X."/>
            <person name="Zhang Y."/>
            <person name="Yang J."/>
            <person name="Li J."/>
            <person name="Zhang X."/>
            <person name="Liu S."/>
            <person name="Sun C."/>
            <person name="Yang J."/>
            <person name="Shi Q."/>
        </authorList>
    </citation>
    <scope>NUCLEOTIDE SEQUENCE [LARGE SCALE GENOMIC DNA]</scope>
    <source>
        <strain evidence="2">JWS20170419001</strain>
        <tissue evidence="2">Muscle</tissue>
    </source>
</reference>
<feature type="compositionally biased region" description="Basic and acidic residues" evidence="1">
    <location>
        <begin position="32"/>
        <end position="42"/>
    </location>
</feature>
<feature type="region of interest" description="Disordered" evidence="1">
    <location>
        <begin position="1"/>
        <end position="99"/>
    </location>
</feature>
<comment type="caution">
    <text evidence="2">The sequence shown here is derived from an EMBL/GenBank/DDBJ whole genome shotgun (WGS) entry which is preliminary data.</text>
</comment>
<name>A0A556U1L6_BAGYA</name>
<sequence>MEPDGEDEGMSGRRRCPILRVKTSTCLTGRDPGGRIERRNNGPRESSLSVIKKRGKKSRTRDDHRLRRTLCAITPIPPPPTPPPDTHTPLPPPKQLSRQETPSVMKFNVLRARDHILSVQNCILHALAYFEFCGENFRLLKKKVTSRSYASRLFPHEADENVAKPQQMFNPCGGVGSLGASGDSGYKDKLDASAGLCGVCSHSARMPSVTHFIRTLISALSHASSDLMLWSDTKNEC</sequence>
<dbReference type="AlphaFoldDB" id="A0A556U1L6"/>
<protein>
    <submittedName>
        <fullName evidence="2">Uncharacterized protein</fullName>
    </submittedName>
</protein>
<evidence type="ECO:0000313" key="3">
    <source>
        <dbReference type="Proteomes" id="UP000319801"/>
    </source>
</evidence>
<proteinExistence type="predicted"/>
<keyword evidence="3" id="KW-1185">Reference proteome</keyword>
<dbReference type="Proteomes" id="UP000319801">
    <property type="component" value="Unassembled WGS sequence"/>
</dbReference>
<dbReference type="EMBL" id="VCAZ01000037">
    <property type="protein sequence ID" value="TSL82606.1"/>
    <property type="molecule type" value="Genomic_DNA"/>
</dbReference>
<evidence type="ECO:0000313" key="2">
    <source>
        <dbReference type="EMBL" id="TSL82606.1"/>
    </source>
</evidence>
<accession>A0A556U1L6</accession>